<dbReference type="InterPro" id="IPR010708">
    <property type="entry name" value="5'(3')-deoxyribonucleotidase"/>
</dbReference>
<accession>A0A7Z7LF96</accession>
<dbReference type="InterPro" id="IPR023214">
    <property type="entry name" value="HAD_sf"/>
</dbReference>
<dbReference type="InterPro" id="IPR036412">
    <property type="entry name" value="HAD-like_sf"/>
</dbReference>
<feature type="active site" description="Proton donor" evidence="2">
    <location>
        <position position="8"/>
    </location>
</feature>
<evidence type="ECO:0000313" key="3">
    <source>
        <dbReference type="EMBL" id="SSC13030.1"/>
    </source>
</evidence>
<dbReference type="Gene3D" id="3.40.50.1000">
    <property type="entry name" value="HAD superfamily/HAD-like"/>
    <property type="match status" value="1"/>
</dbReference>
<dbReference type="Pfam" id="PF06941">
    <property type="entry name" value="NT5C"/>
    <property type="match status" value="1"/>
</dbReference>
<name>A0A7Z7LF96_9BACT</name>
<gene>
    <name evidence="3" type="ORF">MESINF_1586</name>
</gene>
<keyword evidence="4" id="KW-1185">Reference proteome</keyword>
<dbReference type="EMBL" id="LS974202">
    <property type="protein sequence ID" value="SSC13030.1"/>
    <property type="molecule type" value="Genomic_DNA"/>
</dbReference>
<protein>
    <submittedName>
        <fullName evidence="3">5' nucleotidase, deoxy (Pyrimidine), cytosolic type C protein (NT5C)</fullName>
    </submittedName>
</protein>
<dbReference type="Gene3D" id="1.10.40.40">
    <property type="entry name" value="Deoxyribonucleotidase, domain 2"/>
    <property type="match status" value="1"/>
</dbReference>
<dbReference type="GO" id="GO:0009264">
    <property type="term" value="P:deoxyribonucleotide catabolic process"/>
    <property type="evidence" value="ECO:0007669"/>
    <property type="project" value="InterPro"/>
</dbReference>
<sequence length="189" mass="22069">MKVMIDMDDVLTNFNLAFLQVAHRMYEEVPVNVEVKVWDFWKSVPNLTLEMEESVWEVIRGTPNFYEGLPAYADHEDLFRLAEIMRAGRHEIYFITSRFPTKGRTVQAQSQRWILEHVGEPGTIIVSSRKGELCQVLGVELAVDDAPHHIENLLDHGINTYIMDWAYNRHIDHRLRVKNLGEFLDCIMD</sequence>
<evidence type="ECO:0000256" key="1">
    <source>
        <dbReference type="ARBA" id="ARBA00009589"/>
    </source>
</evidence>
<reference evidence="3 4" key="1">
    <citation type="submission" date="2017-01" db="EMBL/GenBank/DDBJ databases">
        <authorList>
            <person name="Erauso G."/>
        </authorList>
    </citation>
    <scope>NUCLEOTIDE SEQUENCE [LARGE SCALE GENOMIC DNA]</scope>
    <source>
        <strain evidence="3">MESINF1</strain>
    </source>
</reference>
<dbReference type="GO" id="GO:0008253">
    <property type="term" value="F:5'-nucleotidase activity"/>
    <property type="evidence" value="ECO:0007669"/>
    <property type="project" value="InterPro"/>
</dbReference>
<feature type="active site" description="Nucleophile" evidence="2">
    <location>
        <position position="6"/>
    </location>
</feature>
<dbReference type="SUPFAM" id="SSF56784">
    <property type="entry name" value="HAD-like"/>
    <property type="match status" value="1"/>
</dbReference>
<dbReference type="KEGG" id="minf:MESINF_1586"/>
<proteinExistence type="inferred from homology"/>
<comment type="similarity">
    <text evidence="1">Belongs to the 5'(3')-deoxyribonucleotidase family.</text>
</comment>
<dbReference type="Proteomes" id="UP000250796">
    <property type="component" value="Chromosome MESINF"/>
</dbReference>
<organism evidence="3 4">
    <name type="scientific">Mesotoga infera</name>
    <dbReference type="NCBI Taxonomy" id="1236046"/>
    <lineage>
        <taxon>Bacteria</taxon>
        <taxon>Thermotogati</taxon>
        <taxon>Thermotogota</taxon>
        <taxon>Thermotogae</taxon>
        <taxon>Kosmotogales</taxon>
        <taxon>Kosmotogaceae</taxon>
        <taxon>Mesotoga</taxon>
    </lineage>
</organism>
<evidence type="ECO:0000256" key="2">
    <source>
        <dbReference type="PIRSR" id="PIRSR610708-1"/>
    </source>
</evidence>
<dbReference type="AlphaFoldDB" id="A0A7Z7LF96"/>
<evidence type="ECO:0000313" key="4">
    <source>
        <dbReference type="Proteomes" id="UP000250796"/>
    </source>
</evidence>